<proteinExistence type="predicted"/>
<dbReference type="AlphaFoldDB" id="A0A928X521"/>
<accession>A0A928X521</accession>
<dbReference type="Pfam" id="PF08852">
    <property type="entry name" value="DUF1822"/>
    <property type="match status" value="1"/>
</dbReference>
<protein>
    <submittedName>
        <fullName evidence="1">DUF1822 family protein</fullName>
    </submittedName>
</protein>
<sequence length="363" mass="40176">MTTPSLTIQQFDLVPLSPETVVLSTASTQWATDICQDIADDESQWQTFLRALAVAGISQWLRDAGLAPTYAKATAPTAEINLRVGDYRLCVLPIDSLSDDTVTVPAGTQAAHLYLLAEVQEEVNHVRIVTTLRHDQLQQYVQHHPDLEDQGYNIPLSQFTVTPEQLLLYLNCLEPEAIIQPDQPRPMNEVAETITTGVVNVGRWLQGELDAIAEQLAWELLPPLTTAQGFRPVKEEIEDIVAELISQGIEIPPRARGACKEIAIAGFPCRLYAWTWSLMTDNVPEWSLFLILGPTPGETMPLGIELIVSDQQTVLSKSSLTQETTITYLYAQAIGYWQEQFTVTIGLPHGSSISLPPFGFQVD</sequence>
<dbReference type="EMBL" id="JADEXP010000062">
    <property type="protein sequence ID" value="MBE9066863.1"/>
    <property type="molecule type" value="Genomic_DNA"/>
</dbReference>
<dbReference type="RefSeq" id="WP_193992841.1">
    <property type="nucleotide sequence ID" value="NZ_JADEXP010000062.1"/>
</dbReference>
<reference evidence="1" key="1">
    <citation type="submission" date="2020-10" db="EMBL/GenBank/DDBJ databases">
        <authorList>
            <person name="Castelo-Branco R."/>
            <person name="Eusebio N."/>
            <person name="Adriana R."/>
            <person name="Vieira A."/>
            <person name="Brugerolle De Fraissinette N."/>
            <person name="Rezende De Castro R."/>
            <person name="Schneider M.P."/>
            <person name="Vasconcelos V."/>
            <person name="Leao P.N."/>
        </authorList>
    </citation>
    <scope>NUCLEOTIDE SEQUENCE</scope>
    <source>
        <strain evidence="1">LEGE 11479</strain>
    </source>
</reference>
<evidence type="ECO:0000313" key="1">
    <source>
        <dbReference type="EMBL" id="MBE9066863.1"/>
    </source>
</evidence>
<dbReference type="Proteomes" id="UP000615026">
    <property type="component" value="Unassembled WGS sequence"/>
</dbReference>
<dbReference type="InterPro" id="IPR014951">
    <property type="entry name" value="DUF1822"/>
</dbReference>
<gene>
    <name evidence="1" type="ORF">IQ260_09375</name>
</gene>
<name>A0A928X521_LEPEC</name>
<keyword evidence="2" id="KW-1185">Reference proteome</keyword>
<evidence type="ECO:0000313" key="2">
    <source>
        <dbReference type="Proteomes" id="UP000615026"/>
    </source>
</evidence>
<comment type="caution">
    <text evidence="1">The sequence shown here is derived from an EMBL/GenBank/DDBJ whole genome shotgun (WGS) entry which is preliminary data.</text>
</comment>
<organism evidence="1 2">
    <name type="scientific">Leptolyngbya cf. ectocarpi LEGE 11479</name>
    <dbReference type="NCBI Taxonomy" id="1828722"/>
    <lineage>
        <taxon>Bacteria</taxon>
        <taxon>Bacillati</taxon>
        <taxon>Cyanobacteriota</taxon>
        <taxon>Cyanophyceae</taxon>
        <taxon>Leptolyngbyales</taxon>
        <taxon>Leptolyngbyaceae</taxon>
        <taxon>Leptolyngbya group</taxon>
        <taxon>Leptolyngbya</taxon>
    </lineage>
</organism>